<gene>
    <name evidence="1" type="ordered locus">DICTH_0432</name>
</gene>
<reference evidence="1 2" key="1">
    <citation type="journal article" date="2014" name="Genome Announc.">
        <title>Complete Genome Sequence of the Extreme Thermophile Dictyoglomus thermophilum H-6-12.</title>
        <authorList>
            <person name="Coil D.A."/>
            <person name="Badger J.H."/>
            <person name="Forberger H.C."/>
            <person name="Riggs F."/>
            <person name="Madupu R."/>
            <person name="Fedorova N."/>
            <person name="Ward N."/>
            <person name="Robb F.T."/>
            <person name="Eisen J.A."/>
        </authorList>
    </citation>
    <scope>NUCLEOTIDE SEQUENCE [LARGE SCALE GENOMIC DNA]</scope>
    <source>
        <strain evidence="2">ATCC 35947 / DSM 3960 / H-6-12</strain>
    </source>
</reference>
<dbReference type="KEGG" id="dth:DICTH_0432"/>
<evidence type="ECO:0000313" key="2">
    <source>
        <dbReference type="Proteomes" id="UP000001733"/>
    </source>
</evidence>
<dbReference type="AlphaFoldDB" id="B5YCQ6"/>
<evidence type="ECO:0008006" key="3">
    <source>
        <dbReference type="Google" id="ProtNLM"/>
    </source>
</evidence>
<dbReference type="PaxDb" id="309799-DICTH_0432"/>
<keyword evidence="2" id="KW-1185">Reference proteome</keyword>
<dbReference type="STRING" id="309799.DICTH_0432"/>
<protein>
    <recommendedName>
        <fullName evidence="3">DUF4258 domain-containing protein</fullName>
    </recommendedName>
</protein>
<accession>B5YCQ6</accession>
<dbReference type="EMBL" id="CP001146">
    <property type="protein sequence ID" value="ACI18460.1"/>
    <property type="molecule type" value="Genomic_DNA"/>
</dbReference>
<dbReference type="RefSeq" id="WP_012547092.1">
    <property type="nucleotide sequence ID" value="NC_011297.1"/>
</dbReference>
<sequence>MIDGEGKVKEIRFSNHALLKFKVLEAHGIIINEEFVKNTILYPDRIEKGYKGRIIAQKHLDNEHVIRVIYEEFPDCIIVITFYPGRRDRYEKD</sequence>
<dbReference type="HOGENOM" id="CLU_191319_0_0_0"/>
<evidence type="ECO:0000313" key="1">
    <source>
        <dbReference type="EMBL" id="ACI18460.1"/>
    </source>
</evidence>
<dbReference type="Proteomes" id="UP000001733">
    <property type="component" value="Chromosome"/>
</dbReference>
<dbReference type="eggNOG" id="ENOG50336VD">
    <property type="taxonomic scope" value="Bacteria"/>
</dbReference>
<proteinExistence type="predicted"/>
<organism evidence="1 2">
    <name type="scientific">Dictyoglomus thermophilum (strain ATCC 35947 / DSM 3960 / H-6-12)</name>
    <dbReference type="NCBI Taxonomy" id="309799"/>
    <lineage>
        <taxon>Bacteria</taxon>
        <taxon>Pseudomonadati</taxon>
        <taxon>Dictyoglomota</taxon>
        <taxon>Dictyoglomia</taxon>
        <taxon>Dictyoglomales</taxon>
        <taxon>Dictyoglomaceae</taxon>
        <taxon>Dictyoglomus</taxon>
    </lineage>
</organism>
<name>B5YCQ6_DICT6</name>